<dbReference type="EMBL" id="HE577327">
    <property type="protein sequence ID" value="CCC99098.1"/>
    <property type="molecule type" value="Genomic_DNA"/>
</dbReference>
<dbReference type="AlphaFoldDB" id="A0A9P1NNB4"/>
<reference evidence="2 3" key="1">
    <citation type="journal article" date="2011" name="PLoS Genet.">
        <title>Azospirillum genomes reveal transition of bacteria from aquatic to terrestrial environments.</title>
        <authorList>
            <person name="Wisniewski-Dye F."/>
            <person name="Borziak K."/>
            <person name="Khalsa-Moyers G."/>
            <person name="Alexandre G."/>
            <person name="Sukharnikov L.O."/>
            <person name="Wuichet K."/>
            <person name="Hurst G.B."/>
            <person name="McDonald W.H."/>
            <person name="Robertson J.S."/>
            <person name="Barbe V."/>
            <person name="Calteau A."/>
            <person name="Rouy Z."/>
            <person name="Mangenot S."/>
            <person name="Prigent-Combaret C."/>
            <person name="Normand P."/>
            <person name="Boyer M."/>
            <person name="Siguier P."/>
            <person name="Dessaux Y."/>
            <person name="Elmerich C."/>
            <person name="Condemine G."/>
            <person name="Krishnen G."/>
            <person name="Kennedy I."/>
            <person name="Paterson A.H."/>
            <person name="Gonzalez V."/>
            <person name="Mavingui P."/>
            <person name="Zhulin I.B."/>
        </authorList>
    </citation>
    <scope>NUCLEOTIDE SEQUENCE [LARGE SCALE GENOMIC DNA]</scope>
    <source>
        <strain evidence="2 3">Sp245</strain>
    </source>
</reference>
<accession>A0A9P1NNB4</accession>
<evidence type="ECO:0000313" key="2">
    <source>
        <dbReference type="EMBL" id="CCC99098.1"/>
    </source>
</evidence>
<evidence type="ECO:0000256" key="1">
    <source>
        <dbReference type="SAM" id="MobiDB-lite"/>
    </source>
</evidence>
<gene>
    <name evidence="2" type="ORF">AZOBR_180168</name>
</gene>
<sequence length="21" mass="2060">MFVSSDTAHRLGASLGGAEGP</sequence>
<protein>
    <submittedName>
        <fullName evidence="2">Uncharacterized protein</fullName>
    </submittedName>
</protein>
<organism evidence="2 3">
    <name type="scientific">Azospirillum baldaniorum</name>
    <dbReference type="NCBI Taxonomy" id="1064539"/>
    <lineage>
        <taxon>Bacteria</taxon>
        <taxon>Pseudomonadati</taxon>
        <taxon>Pseudomonadota</taxon>
        <taxon>Alphaproteobacteria</taxon>
        <taxon>Rhodospirillales</taxon>
        <taxon>Azospirillaceae</taxon>
        <taxon>Azospirillum</taxon>
    </lineage>
</organism>
<name>A0A9P1NNB4_9PROT</name>
<dbReference type="KEGG" id="abs:AZOBR_180168"/>
<evidence type="ECO:0000313" key="3">
    <source>
        <dbReference type="Proteomes" id="UP000007319"/>
    </source>
</evidence>
<keyword evidence="3" id="KW-1185">Reference proteome</keyword>
<feature type="region of interest" description="Disordered" evidence="1">
    <location>
        <begin position="1"/>
        <end position="21"/>
    </location>
</feature>
<dbReference type="Proteomes" id="UP000007319">
    <property type="component" value="Chromosome"/>
</dbReference>
<proteinExistence type="predicted"/>